<comment type="subcellular location">
    <subcellularLocation>
        <location evidence="1">Cell membrane</location>
        <topology evidence="1">Multi-pass membrane protein</topology>
    </subcellularLocation>
</comment>
<dbReference type="GO" id="GO:0005886">
    <property type="term" value="C:plasma membrane"/>
    <property type="evidence" value="ECO:0007669"/>
    <property type="project" value="UniProtKB-SubCell"/>
</dbReference>
<evidence type="ECO:0000256" key="7">
    <source>
        <dbReference type="ARBA" id="ARBA00023136"/>
    </source>
</evidence>
<feature type="domain" description="EamA" evidence="8">
    <location>
        <begin position="32"/>
        <end position="168"/>
    </location>
</feature>
<reference evidence="9" key="1">
    <citation type="submission" date="2007-04" db="EMBL/GenBank/DDBJ databases">
        <title>Complete sequence of plasmid pRSPA01 of Rhodobacter sphaeroides ATCC 17025.</title>
        <authorList>
            <consortium name="US DOE Joint Genome Institute"/>
            <person name="Copeland A."/>
            <person name="Lucas S."/>
            <person name="Lapidus A."/>
            <person name="Barry K."/>
            <person name="Detter J.C."/>
            <person name="Glavina del Rio T."/>
            <person name="Hammon N."/>
            <person name="Israni S."/>
            <person name="Dalin E."/>
            <person name="Tice H."/>
            <person name="Pitluck S."/>
            <person name="Chertkov O."/>
            <person name="Brettin T."/>
            <person name="Bruce D."/>
            <person name="Han C."/>
            <person name="Schmutz J."/>
            <person name="Larimer F."/>
            <person name="Land M."/>
            <person name="Hauser L."/>
            <person name="Kyrpides N."/>
            <person name="Kim E."/>
            <person name="Richardson P."/>
            <person name="Mackenzie C."/>
            <person name="Choudhary M."/>
            <person name="Donohue T.J."/>
            <person name="Kaplan S."/>
        </authorList>
    </citation>
    <scope>NUCLEOTIDE SEQUENCE [LARGE SCALE GENOMIC DNA]</scope>
    <source>
        <strain evidence="9">ATCC 17025</strain>
        <plasmid evidence="9">pRSPA01</plasmid>
    </source>
</reference>
<proteinExistence type="inferred from homology"/>
<dbReference type="InterPro" id="IPR000620">
    <property type="entry name" value="EamA_dom"/>
</dbReference>
<evidence type="ECO:0000256" key="5">
    <source>
        <dbReference type="ARBA" id="ARBA00022692"/>
    </source>
</evidence>
<geneLocation type="plasmid" evidence="9">
    <name>pRSPA01</name>
</geneLocation>
<dbReference type="KEGG" id="rsq:Rsph17025_3228"/>
<evidence type="ECO:0000256" key="2">
    <source>
        <dbReference type="ARBA" id="ARBA00007362"/>
    </source>
</evidence>
<dbReference type="PANTHER" id="PTHR22911">
    <property type="entry name" value="ACYL-MALONYL CONDENSING ENZYME-RELATED"/>
    <property type="match status" value="1"/>
</dbReference>
<dbReference type="SUPFAM" id="SSF103481">
    <property type="entry name" value="Multidrug resistance efflux transporter EmrE"/>
    <property type="match status" value="2"/>
</dbReference>
<gene>
    <name evidence="9" type="ordered locus">Rsph17025_3228</name>
</gene>
<keyword evidence="7" id="KW-0472">Membrane</keyword>
<accession>A4WXJ8</accession>
<sequence length="317" mass="33989">MAPRCRLLYGGWIPKDEPMSDLTLPHNEDSPRGMAFALSAYLLWGFMPIYMKALAHVPAYEVVAHRVIWSVPVALAVLAALGRLSELQAALRSPKLLLMAAATAALISVNWGIYVWAIGAGHALDTALGYYINPLFSVFLGAVLLGERLGRLQLAAIALAVAAVVVLTVEAGRLPFVAISLTLTWGGYAYLKKSLPLGPNQGFLLEVLILLVPALAVVGWVESRGEGHFLHGSLADQALLLGTGLVTATPLMLYANGAKLLKLSTIGFLQYVAPTLIFLTAVFVFGEAFGRAEAIAFPMIWVALVIFTVALVRTSRR</sequence>
<keyword evidence="6" id="KW-1133">Transmembrane helix</keyword>
<keyword evidence="4" id="KW-1003">Cell membrane</keyword>
<evidence type="ECO:0000256" key="6">
    <source>
        <dbReference type="ARBA" id="ARBA00022989"/>
    </source>
</evidence>
<organism evidence="9">
    <name type="scientific">Cereibacter sphaeroides (strain ATCC 17025 / ATH 2.4.3)</name>
    <name type="common">Rhodobacter sphaeroides</name>
    <dbReference type="NCBI Taxonomy" id="349102"/>
    <lineage>
        <taxon>Bacteria</taxon>
        <taxon>Pseudomonadati</taxon>
        <taxon>Pseudomonadota</taxon>
        <taxon>Alphaproteobacteria</taxon>
        <taxon>Rhodobacterales</taxon>
        <taxon>Paracoccaceae</taxon>
        <taxon>Cereibacter</taxon>
    </lineage>
</organism>
<dbReference type="Pfam" id="PF00892">
    <property type="entry name" value="EamA"/>
    <property type="match status" value="1"/>
</dbReference>
<evidence type="ECO:0000313" key="9">
    <source>
        <dbReference type="EMBL" id="ABP72112.1"/>
    </source>
</evidence>
<evidence type="ECO:0000259" key="8">
    <source>
        <dbReference type="Pfam" id="PF00892"/>
    </source>
</evidence>
<evidence type="ECO:0000256" key="1">
    <source>
        <dbReference type="ARBA" id="ARBA00004651"/>
    </source>
</evidence>
<keyword evidence="5" id="KW-0812">Transmembrane</keyword>
<dbReference type="InterPro" id="IPR037185">
    <property type="entry name" value="EmrE-like"/>
</dbReference>
<dbReference type="EMBL" id="CP000662">
    <property type="protein sequence ID" value="ABP72112.1"/>
    <property type="molecule type" value="Genomic_DNA"/>
</dbReference>
<keyword evidence="9" id="KW-0614">Plasmid</keyword>
<evidence type="ECO:0000256" key="3">
    <source>
        <dbReference type="ARBA" id="ARBA00022448"/>
    </source>
</evidence>
<protein>
    <recommendedName>
        <fullName evidence="8">EamA domain-containing protein</fullName>
    </recommendedName>
</protein>
<evidence type="ECO:0000256" key="4">
    <source>
        <dbReference type="ARBA" id="ARBA00022475"/>
    </source>
</evidence>
<name>A4WXJ8_CERS5</name>
<comment type="similarity">
    <text evidence="2">Belongs to the EamA transporter family.</text>
</comment>
<dbReference type="InterPro" id="IPR004626">
    <property type="entry name" value="RarD"/>
</dbReference>
<keyword evidence="3" id="KW-0813">Transport</keyword>
<dbReference type="PANTHER" id="PTHR22911:SF137">
    <property type="entry name" value="SOLUTE CARRIER FAMILY 35 MEMBER G2-RELATED"/>
    <property type="match status" value="1"/>
</dbReference>
<dbReference type="NCBIfam" id="TIGR00688">
    <property type="entry name" value="rarD"/>
    <property type="match status" value="1"/>
</dbReference>
<dbReference type="AlphaFoldDB" id="A4WXJ8"/>
<dbReference type="HOGENOM" id="CLU_054508_1_0_5"/>